<dbReference type="InterPro" id="IPR018999">
    <property type="entry name" value="UPF1_CH/ZBD"/>
</dbReference>
<dbReference type="AlphaFoldDB" id="A0A915CYN8"/>
<keyword evidence="1" id="KW-0863">Zinc-finger</keyword>
<proteinExistence type="predicted"/>
<evidence type="ECO:0000256" key="1">
    <source>
        <dbReference type="PROSITE-ProRule" id="PRU01341"/>
    </source>
</evidence>
<dbReference type="Pfam" id="PF09416">
    <property type="entry name" value="UPF1_Zn_bind"/>
    <property type="match status" value="1"/>
</dbReference>
<dbReference type="GO" id="GO:0005524">
    <property type="term" value="F:ATP binding"/>
    <property type="evidence" value="ECO:0007669"/>
    <property type="project" value="InterPro"/>
</dbReference>
<organism evidence="3 4">
    <name type="scientific">Ditylenchus dipsaci</name>
    <dbReference type="NCBI Taxonomy" id="166011"/>
    <lineage>
        <taxon>Eukaryota</taxon>
        <taxon>Metazoa</taxon>
        <taxon>Ecdysozoa</taxon>
        <taxon>Nematoda</taxon>
        <taxon>Chromadorea</taxon>
        <taxon>Rhabditida</taxon>
        <taxon>Tylenchina</taxon>
        <taxon>Tylenchomorpha</taxon>
        <taxon>Sphaerularioidea</taxon>
        <taxon>Anguinidae</taxon>
        <taxon>Anguininae</taxon>
        <taxon>Ditylenchus</taxon>
    </lineage>
</organism>
<reference evidence="4" key="1">
    <citation type="submission" date="2022-11" db="UniProtKB">
        <authorList>
            <consortium name="WormBaseParasite"/>
        </authorList>
    </citation>
    <scope>IDENTIFICATION</scope>
</reference>
<dbReference type="GO" id="GO:0008270">
    <property type="term" value="F:zinc ion binding"/>
    <property type="evidence" value="ECO:0007669"/>
    <property type="project" value="UniProtKB-UniRule"/>
</dbReference>
<dbReference type="GO" id="GO:0003724">
    <property type="term" value="F:RNA helicase activity"/>
    <property type="evidence" value="ECO:0007669"/>
    <property type="project" value="InterPro"/>
</dbReference>
<feature type="region of interest" description="C4" evidence="1">
    <location>
        <begin position="49"/>
        <end position="79"/>
    </location>
</feature>
<protein>
    <submittedName>
        <fullName evidence="4">Upf1 domain-containing protein</fullName>
    </submittedName>
</protein>
<evidence type="ECO:0000313" key="3">
    <source>
        <dbReference type="Proteomes" id="UP000887574"/>
    </source>
</evidence>
<dbReference type="GO" id="GO:0000184">
    <property type="term" value="P:nuclear-transcribed mRNA catabolic process, nonsense-mediated decay"/>
    <property type="evidence" value="ECO:0007669"/>
    <property type="project" value="InterPro"/>
</dbReference>
<keyword evidence="1" id="KW-0862">Zinc</keyword>
<dbReference type="WBParaSite" id="jg13557">
    <property type="protein sequence ID" value="jg13557"/>
    <property type="gene ID" value="jg13557"/>
</dbReference>
<evidence type="ECO:0000313" key="4">
    <source>
        <dbReference type="WBParaSite" id="jg13557"/>
    </source>
</evidence>
<dbReference type="GO" id="GO:0003723">
    <property type="term" value="F:RNA binding"/>
    <property type="evidence" value="ECO:0007669"/>
    <property type="project" value="InterPro"/>
</dbReference>
<dbReference type="CDD" id="cd21400">
    <property type="entry name" value="ZBD_UPF1-like"/>
    <property type="match status" value="1"/>
</dbReference>
<comment type="caution">
    <text evidence="1">Lacks conserved residue(s) required for the propagation of feature annotation.</text>
</comment>
<dbReference type="GO" id="GO:0005737">
    <property type="term" value="C:cytoplasm"/>
    <property type="evidence" value="ECO:0007669"/>
    <property type="project" value="InterPro"/>
</dbReference>
<name>A0A915CYN8_9BILA</name>
<dbReference type="Proteomes" id="UP000887574">
    <property type="component" value="Unplaced"/>
</dbReference>
<dbReference type="PROSITE" id="PS51997">
    <property type="entry name" value="UPF1_CH_RICH"/>
    <property type="match status" value="1"/>
</dbReference>
<sequence length="185" mass="20969">MFTSGDKYYGSVSGVETRSNSHAGIVVCTTQAQSHSVLFAISGEAQLECYHCASKNVFMLGYIPAKGDSVVVILCRQPCASQIAIKNGNWHADDWKPLIDERQILPWIIKAPSEQEQLRPDSRLRRLKQTRCRQTNLKKSVYVMTMLPITKEFSKPLVELEADYDRKEKESQLPCWTGALGYRLE</sequence>
<feature type="domain" description="Upf1" evidence="2">
    <location>
        <begin position="1"/>
        <end position="142"/>
    </location>
</feature>
<keyword evidence="3" id="KW-1185">Reference proteome</keyword>
<evidence type="ECO:0000259" key="2">
    <source>
        <dbReference type="PROSITE" id="PS51997"/>
    </source>
</evidence>
<accession>A0A915CYN8</accession>
<keyword evidence="1" id="KW-0479">Metal-binding</keyword>